<dbReference type="InterPro" id="IPR021720">
    <property type="entry name" value="Malectin_dom"/>
</dbReference>
<dbReference type="SUPFAM" id="SSF117281">
    <property type="entry name" value="Kelch motif"/>
    <property type="match status" value="2"/>
</dbReference>
<dbReference type="Gene3D" id="2.60.120.430">
    <property type="entry name" value="Galactose-binding lectin"/>
    <property type="match status" value="1"/>
</dbReference>
<dbReference type="InterPro" id="IPR006652">
    <property type="entry name" value="Kelch_1"/>
</dbReference>
<evidence type="ECO:0000313" key="3">
    <source>
        <dbReference type="Proteomes" id="UP000253919"/>
    </source>
</evidence>
<dbReference type="AlphaFoldDB" id="A0A369QMJ3"/>
<feature type="domain" description="Malectin" evidence="1">
    <location>
        <begin position="38"/>
        <end position="175"/>
    </location>
</feature>
<comment type="caution">
    <text evidence="2">The sequence shown here is derived from an EMBL/GenBank/DDBJ whole genome shotgun (WGS) entry which is preliminary data.</text>
</comment>
<evidence type="ECO:0000313" key="2">
    <source>
        <dbReference type="EMBL" id="RDC66151.1"/>
    </source>
</evidence>
<accession>A0A369QMJ3</accession>
<dbReference type="InterPro" id="IPR008979">
    <property type="entry name" value="Galactose-bd-like_sf"/>
</dbReference>
<evidence type="ECO:0000259" key="1">
    <source>
        <dbReference type="Pfam" id="PF11721"/>
    </source>
</evidence>
<dbReference type="PANTHER" id="PTHR46773">
    <property type="match status" value="1"/>
</dbReference>
<dbReference type="SMART" id="SM00612">
    <property type="entry name" value="Kelch"/>
    <property type="match status" value="4"/>
</dbReference>
<keyword evidence="3" id="KW-1185">Reference proteome</keyword>
<dbReference type="InterPro" id="IPR015915">
    <property type="entry name" value="Kelch-typ_b-propeller"/>
</dbReference>
<dbReference type="Gene3D" id="2.120.10.80">
    <property type="entry name" value="Kelch-type beta propeller"/>
    <property type="match status" value="2"/>
</dbReference>
<sequence length="616" mass="66469">MLKIYFLFSKTAKLKRSSWLLFLAFCLFQLPVRADELVYRLNSGGGSTSNSTGVFAADKYFAPSPGSTTSTTSAIAGTSDDAMYQNQRRSETNNSTFNYNLPVSSGQYRVKLYFAEIYWTKVGQRVFDVSAEGTKVLNNYDIVSEVGPFTATSETFTVNVSDGTLSLYFSSLASDGGVNRPQVAALEVVRITNNSTPEFTSIKWGTAASQPYSTHEVHGEVVNNKLYIFGGYDPTKSGYTPTKRAYRYDPNTNSWQAIADLPHTPKGSNFGGVTHVGTANDGTNIYLAGGYPSNSTGTGQVFGTKQVWRYNVASNNYTALPNLPYELATGQLKYLNGKLHYMGGANKSRADVPIHYALDLSNLGAGWKSMKPLINATNHAGSAVYGGKIYYFGGSHGQNDETVVQKTVQIYNPATDTWTRGADMPTGRDHISSTVVVLGNRILVLGGEVRHSVRSALVSAYSPATNSWQELTPMPATKSGGVAGLLNGNIYYTGGNQTKTNYKGIPVQPASATSVVAVSETGLDEQTLTRQIIVSPNPIIADNKFSVEIQNFGKEERVAVSLLDVLGRTVQSTEVVTTEQGNATVVMPVKAPLSSGIYILKAHSPSGKAQTRLLKE</sequence>
<organism evidence="2 3">
    <name type="scientific">Adhaeribacter pallidiroseus</name>
    <dbReference type="NCBI Taxonomy" id="2072847"/>
    <lineage>
        <taxon>Bacteria</taxon>
        <taxon>Pseudomonadati</taxon>
        <taxon>Bacteroidota</taxon>
        <taxon>Cytophagia</taxon>
        <taxon>Cytophagales</taxon>
        <taxon>Hymenobacteraceae</taxon>
        <taxon>Adhaeribacter</taxon>
    </lineage>
</organism>
<dbReference type="Pfam" id="PF01344">
    <property type="entry name" value="Kelch_1"/>
    <property type="match status" value="3"/>
</dbReference>
<dbReference type="EMBL" id="QASA01000001">
    <property type="protein sequence ID" value="RDC66151.1"/>
    <property type="molecule type" value="Genomic_DNA"/>
</dbReference>
<dbReference type="NCBIfam" id="TIGR04183">
    <property type="entry name" value="Por_Secre_tail"/>
    <property type="match status" value="1"/>
</dbReference>
<dbReference type="Proteomes" id="UP000253919">
    <property type="component" value="Unassembled WGS sequence"/>
</dbReference>
<dbReference type="InterPro" id="IPR053256">
    <property type="entry name" value="Kelch_repeat-containing"/>
</dbReference>
<reference evidence="2 3" key="1">
    <citation type="submission" date="2018-04" db="EMBL/GenBank/DDBJ databases">
        <title>Adhaeribacter sp. HMF7616 genome sequencing and assembly.</title>
        <authorList>
            <person name="Kang H."/>
            <person name="Kang J."/>
            <person name="Cha I."/>
            <person name="Kim H."/>
            <person name="Joh K."/>
        </authorList>
    </citation>
    <scope>NUCLEOTIDE SEQUENCE [LARGE SCALE GENOMIC DNA]</scope>
    <source>
        <strain evidence="2 3">HMF7616</strain>
    </source>
</reference>
<dbReference type="PANTHER" id="PTHR46773:SF5">
    <property type="entry name" value="OS04G0487100 PROTEIN"/>
    <property type="match status" value="1"/>
</dbReference>
<gene>
    <name evidence="2" type="ORF">AHMF7616_04782</name>
</gene>
<protein>
    <recommendedName>
        <fullName evidence="1">Malectin domain-containing protein</fullName>
    </recommendedName>
</protein>
<dbReference type="Pfam" id="PF11721">
    <property type="entry name" value="Malectin"/>
    <property type="match status" value="1"/>
</dbReference>
<name>A0A369QMJ3_9BACT</name>
<proteinExistence type="predicted"/>
<dbReference type="SUPFAM" id="SSF49785">
    <property type="entry name" value="Galactose-binding domain-like"/>
    <property type="match status" value="1"/>
</dbReference>
<dbReference type="InterPro" id="IPR026444">
    <property type="entry name" value="Secre_tail"/>
</dbReference>